<reference evidence="1" key="2">
    <citation type="submission" date="2023-05" db="EMBL/GenBank/DDBJ databases">
        <authorList>
            <person name="Fouks B."/>
        </authorList>
    </citation>
    <scope>NUCLEOTIDE SEQUENCE</scope>
    <source>
        <strain evidence="1">Stay&amp;Tobe</strain>
        <tissue evidence="1">Testes</tissue>
    </source>
</reference>
<dbReference type="EMBL" id="JASPKZ010002326">
    <property type="protein sequence ID" value="KAJ9595605.1"/>
    <property type="molecule type" value="Genomic_DNA"/>
</dbReference>
<name>A0AAD8ABG4_DIPPU</name>
<keyword evidence="2" id="KW-1185">Reference proteome</keyword>
<comment type="caution">
    <text evidence="1">The sequence shown here is derived from an EMBL/GenBank/DDBJ whole genome shotgun (WGS) entry which is preliminary data.</text>
</comment>
<evidence type="ECO:0000313" key="2">
    <source>
        <dbReference type="Proteomes" id="UP001233999"/>
    </source>
</evidence>
<protein>
    <submittedName>
        <fullName evidence="1">Uncharacterized protein</fullName>
    </submittedName>
</protein>
<reference evidence="1" key="1">
    <citation type="journal article" date="2023" name="IScience">
        <title>Live-bearing cockroach genome reveals convergent evolutionary mechanisms linked to viviparity in insects and beyond.</title>
        <authorList>
            <person name="Fouks B."/>
            <person name="Harrison M.C."/>
            <person name="Mikhailova A.A."/>
            <person name="Marchal E."/>
            <person name="English S."/>
            <person name="Carruthers M."/>
            <person name="Jennings E.C."/>
            <person name="Chiamaka E.L."/>
            <person name="Frigard R.A."/>
            <person name="Pippel M."/>
            <person name="Attardo G.M."/>
            <person name="Benoit J.B."/>
            <person name="Bornberg-Bauer E."/>
            <person name="Tobe S.S."/>
        </authorList>
    </citation>
    <scope>NUCLEOTIDE SEQUENCE</scope>
    <source>
        <strain evidence="1">Stay&amp;Tobe</strain>
    </source>
</reference>
<dbReference type="AlphaFoldDB" id="A0AAD8ABG4"/>
<organism evidence="1 2">
    <name type="scientific">Diploptera punctata</name>
    <name type="common">Pacific beetle cockroach</name>
    <dbReference type="NCBI Taxonomy" id="6984"/>
    <lineage>
        <taxon>Eukaryota</taxon>
        <taxon>Metazoa</taxon>
        <taxon>Ecdysozoa</taxon>
        <taxon>Arthropoda</taxon>
        <taxon>Hexapoda</taxon>
        <taxon>Insecta</taxon>
        <taxon>Pterygota</taxon>
        <taxon>Neoptera</taxon>
        <taxon>Polyneoptera</taxon>
        <taxon>Dictyoptera</taxon>
        <taxon>Blattodea</taxon>
        <taxon>Blaberoidea</taxon>
        <taxon>Blaberidae</taxon>
        <taxon>Diplopterinae</taxon>
        <taxon>Diploptera</taxon>
    </lineage>
</organism>
<dbReference type="Proteomes" id="UP001233999">
    <property type="component" value="Unassembled WGS sequence"/>
</dbReference>
<proteinExistence type="predicted"/>
<evidence type="ECO:0000313" key="1">
    <source>
        <dbReference type="EMBL" id="KAJ9595605.1"/>
    </source>
</evidence>
<gene>
    <name evidence="1" type="ORF">L9F63_013201</name>
</gene>
<feature type="non-terminal residue" evidence="1">
    <location>
        <position position="1"/>
    </location>
</feature>
<accession>A0AAD8ABG4</accession>
<feature type="non-terminal residue" evidence="1">
    <location>
        <position position="67"/>
    </location>
</feature>
<sequence>TPTTLVRVRDASSSTCSSLCPDQESQNVVSSSSHSHLHRRRHLVLGSKYRLFFVILIFSCLKHSDTS</sequence>